<accession>A0A817WXG5</accession>
<protein>
    <submittedName>
        <fullName evidence="3">Uncharacterized protein</fullName>
    </submittedName>
</protein>
<evidence type="ECO:0000313" key="4">
    <source>
        <dbReference type="EMBL" id="CAF3425299.1"/>
    </source>
</evidence>
<dbReference type="EMBL" id="CAJNYD010001720">
    <property type="protein sequence ID" value="CAF3360991.1"/>
    <property type="molecule type" value="Genomic_DNA"/>
</dbReference>
<sequence>MFNIVVEIAICAILGIGIIVVLILCNRNIYRAYQRNSNSDEREKIEFLSTSTNEDFLVQNALITYYEQQRNELIERQKMILDDSKFDTIVLKNNYSHYTAISSQTHTPQSLYEYSGFASLDNLEISNPLFSTDTYCDNDQLSLTIPLITP</sequence>
<keyword evidence="1" id="KW-0812">Transmembrane</keyword>
<name>A0A817WXG5_9BILA</name>
<evidence type="ECO:0000313" key="2">
    <source>
        <dbReference type="EMBL" id="CAF3207032.1"/>
    </source>
</evidence>
<dbReference type="EMBL" id="CAJNYV010001490">
    <property type="protein sequence ID" value="CAF3425299.1"/>
    <property type="molecule type" value="Genomic_DNA"/>
</dbReference>
<comment type="caution">
    <text evidence="3">The sequence shown here is derived from an EMBL/GenBank/DDBJ whole genome shotgun (WGS) entry which is preliminary data.</text>
</comment>
<evidence type="ECO:0000313" key="3">
    <source>
        <dbReference type="EMBL" id="CAF3360991.1"/>
    </source>
</evidence>
<organism evidence="3 6">
    <name type="scientific">Rotaria socialis</name>
    <dbReference type="NCBI Taxonomy" id="392032"/>
    <lineage>
        <taxon>Eukaryota</taxon>
        <taxon>Metazoa</taxon>
        <taxon>Spiralia</taxon>
        <taxon>Gnathifera</taxon>
        <taxon>Rotifera</taxon>
        <taxon>Eurotatoria</taxon>
        <taxon>Bdelloidea</taxon>
        <taxon>Philodinida</taxon>
        <taxon>Philodinidae</taxon>
        <taxon>Rotaria</taxon>
    </lineage>
</organism>
<dbReference type="OrthoDB" id="10008781at2759"/>
<dbReference type="EMBL" id="CAJNXB010001981">
    <property type="protein sequence ID" value="CAF3207032.1"/>
    <property type="molecule type" value="Genomic_DNA"/>
</dbReference>
<dbReference type="Proteomes" id="UP000663833">
    <property type="component" value="Unassembled WGS sequence"/>
</dbReference>
<evidence type="ECO:0000313" key="5">
    <source>
        <dbReference type="EMBL" id="CAF3497724.1"/>
    </source>
</evidence>
<evidence type="ECO:0000313" key="6">
    <source>
        <dbReference type="Proteomes" id="UP000663833"/>
    </source>
</evidence>
<feature type="transmembrane region" description="Helical" evidence="1">
    <location>
        <begin position="6"/>
        <end position="25"/>
    </location>
</feature>
<proteinExistence type="predicted"/>
<keyword evidence="1" id="KW-1133">Transmembrane helix</keyword>
<dbReference type="EMBL" id="CAJNYT010002865">
    <property type="protein sequence ID" value="CAF3497724.1"/>
    <property type="molecule type" value="Genomic_DNA"/>
</dbReference>
<reference evidence="3" key="1">
    <citation type="submission" date="2021-02" db="EMBL/GenBank/DDBJ databases">
        <authorList>
            <person name="Nowell W R."/>
        </authorList>
    </citation>
    <scope>NUCLEOTIDE SEQUENCE</scope>
</reference>
<dbReference type="AlphaFoldDB" id="A0A817WXG5"/>
<gene>
    <name evidence="5" type="ORF">GRG538_LOCUS17399</name>
    <name evidence="4" type="ORF">KIK155_LOCUS10332</name>
    <name evidence="3" type="ORF">LUA448_LOCUS13951</name>
    <name evidence="2" type="ORF">TIS948_LOCUS12928</name>
</gene>
<keyword evidence="1" id="KW-0472">Membrane</keyword>
<dbReference type="Proteomes" id="UP000663865">
    <property type="component" value="Unassembled WGS sequence"/>
</dbReference>
<evidence type="ECO:0000256" key="1">
    <source>
        <dbReference type="SAM" id="Phobius"/>
    </source>
</evidence>
<dbReference type="Proteomes" id="UP000663872">
    <property type="component" value="Unassembled WGS sequence"/>
</dbReference>
<dbReference type="Proteomes" id="UP000663825">
    <property type="component" value="Unassembled WGS sequence"/>
</dbReference>